<name>A0ACC1HWR1_9FUNG</name>
<evidence type="ECO:0000313" key="1">
    <source>
        <dbReference type="EMBL" id="KAJ1679750.1"/>
    </source>
</evidence>
<dbReference type="Proteomes" id="UP001145114">
    <property type="component" value="Unassembled WGS sequence"/>
</dbReference>
<gene>
    <name evidence="1" type="ORF">EV182_001400</name>
</gene>
<sequence>MAFGWRNVGLNYLEYSNIAARALRRVLVEKAQPAALKRNDMAIKFSQWSNGKAGELKPINIVGKKADA</sequence>
<dbReference type="EMBL" id="JAMZIH010000198">
    <property type="protein sequence ID" value="KAJ1679750.1"/>
    <property type="molecule type" value="Genomic_DNA"/>
</dbReference>
<accession>A0ACC1HWR1</accession>
<reference evidence="1" key="1">
    <citation type="submission" date="2022-06" db="EMBL/GenBank/DDBJ databases">
        <title>Phylogenomic reconstructions and comparative analyses of Kickxellomycotina fungi.</title>
        <authorList>
            <person name="Reynolds N.K."/>
            <person name="Stajich J.E."/>
            <person name="Barry K."/>
            <person name="Grigoriev I.V."/>
            <person name="Crous P."/>
            <person name="Smith M.E."/>
        </authorList>
    </citation>
    <scope>NUCLEOTIDE SEQUENCE</scope>
    <source>
        <strain evidence="1">RSA 2271</strain>
    </source>
</reference>
<evidence type="ECO:0000313" key="2">
    <source>
        <dbReference type="Proteomes" id="UP001145114"/>
    </source>
</evidence>
<comment type="caution">
    <text evidence="1">The sequence shown here is derived from an EMBL/GenBank/DDBJ whole genome shotgun (WGS) entry which is preliminary data.</text>
</comment>
<organism evidence="1 2">
    <name type="scientific">Spiromyces aspiralis</name>
    <dbReference type="NCBI Taxonomy" id="68401"/>
    <lineage>
        <taxon>Eukaryota</taxon>
        <taxon>Fungi</taxon>
        <taxon>Fungi incertae sedis</taxon>
        <taxon>Zoopagomycota</taxon>
        <taxon>Kickxellomycotina</taxon>
        <taxon>Kickxellomycetes</taxon>
        <taxon>Kickxellales</taxon>
        <taxon>Kickxellaceae</taxon>
        <taxon>Spiromyces</taxon>
    </lineage>
</organism>
<keyword evidence="2" id="KW-1185">Reference proteome</keyword>
<proteinExistence type="predicted"/>
<protein>
    <submittedName>
        <fullName evidence="1">Uncharacterized protein</fullName>
    </submittedName>
</protein>